<accession>A0A9D2TE92</accession>
<dbReference type="InterPro" id="IPR025957">
    <property type="entry name" value="Cys_rich_KTR"/>
</dbReference>
<comment type="caution">
    <text evidence="1">The sequence shown here is derived from an EMBL/GenBank/DDBJ whole genome shotgun (WGS) entry which is preliminary data.</text>
</comment>
<proteinExistence type="predicted"/>
<evidence type="ECO:0000313" key="2">
    <source>
        <dbReference type="Proteomes" id="UP000823863"/>
    </source>
</evidence>
<evidence type="ECO:0000313" key="1">
    <source>
        <dbReference type="EMBL" id="HJC65533.1"/>
    </source>
</evidence>
<dbReference type="AlphaFoldDB" id="A0A9D2TE92"/>
<reference evidence="1" key="2">
    <citation type="submission" date="2021-04" db="EMBL/GenBank/DDBJ databases">
        <authorList>
            <person name="Gilroy R."/>
        </authorList>
    </citation>
    <scope>NUCLEOTIDE SEQUENCE</scope>
    <source>
        <strain evidence="1">CHK198-12963</strain>
    </source>
</reference>
<gene>
    <name evidence="1" type="ORF">H9931_02270</name>
</gene>
<dbReference type="Proteomes" id="UP000823863">
    <property type="component" value="Unassembled WGS sequence"/>
</dbReference>
<organism evidence="1 2">
    <name type="scientific">Candidatus Enterocloster excrementigallinarum</name>
    <dbReference type="NCBI Taxonomy" id="2838558"/>
    <lineage>
        <taxon>Bacteria</taxon>
        <taxon>Bacillati</taxon>
        <taxon>Bacillota</taxon>
        <taxon>Clostridia</taxon>
        <taxon>Lachnospirales</taxon>
        <taxon>Lachnospiraceae</taxon>
        <taxon>Enterocloster</taxon>
    </lineage>
</organism>
<name>A0A9D2TE92_9FIRM</name>
<reference evidence="1" key="1">
    <citation type="journal article" date="2021" name="PeerJ">
        <title>Extensive microbial diversity within the chicken gut microbiome revealed by metagenomics and culture.</title>
        <authorList>
            <person name="Gilroy R."/>
            <person name="Ravi A."/>
            <person name="Getino M."/>
            <person name="Pursley I."/>
            <person name="Horton D.L."/>
            <person name="Alikhan N.F."/>
            <person name="Baker D."/>
            <person name="Gharbi K."/>
            <person name="Hall N."/>
            <person name="Watson M."/>
            <person name="Adriaenssens E.M."/>
            <person name="Foster-Nyarko E."/>
            <person name="Jarju S."/>
            <person name="Secka A."/>
            <person name="Antonio M."/>
            <person name="Oren A."/>
            <person name="Chaudhuri R.R."/>
            <person name="La Ragione R."/>
            <person name="Hildebrand F."/>
            <person name="Pallen M.J."/>
        </authorList>
    </citation>
    <scope>NUCLEOTIDE SEQUENCE</scope>
    <source>
        <strain evidence="1">CHK198-12963</strain>
    </source>
</reference>
<sequence>MEKVVKLIDKSGFIICPICKGKTRQKATKETYLKNFPLFCPKCKCQSIIDLIEGEVTVKETAYRQIKDRKA</sequence>
<dbReference type="EMBL" id="DWWB01000007">
    <property type="protein sequence ID" value="HJC65533.1"/>
    <property type="molecule type" value="Genomic_DNA"/>
</dbReference>
<dbReference type="Pfam" id="PF14205">
    <property type="entry name" value="Cys_rich_KTR"/>
    <property type="match status" value="1"/>
</dbReference>
<protein>
    <submittedName>
        <fullName evidence="1">Cysteine-rich KTR domain-containing protein</fullName>
    </submittedName>
</protein>